<protein>
    <submittedName>
        <fullName evidence="5">DoxX-like family protein</fullName>
    </submittedName>
</protein>
<name>A0A285LBJ6_9NOCA</name>
<organism evidence="5 6">
    <name type="scientific">Nocardia amikacinitolerans</name>
    <dbReference type="NCBI Taxonomy" id="756689"/>
    <lineage>
        <taxon>Bacteria</taxon>
        <taxon>Bacillati</taxon>
        <taxon>Actinomycetota</taxon>
        <taxon>Actinomycetes</taxon>
        <taxon>Mycobacteriales</taxon>
        <taxon>Nocardiaceae</taxon>
        <taxon>Nocardia</taxon>
    </lineage>
</organism>
<evidence type="ECO:0000256" key="2">
    <source>
        <dbReference type="ARBA" id="ARBA00022692"/>
    </source>
</evidence>
<dbReference type="InterPro" id="IPR032808">
    <property type="entry name" value="DoxX"/>
</dbReference>
<evidence type="ECO:0000313" key="6">
    <source>
        <dbReference type="Proteomes" id="UP000219565"/>
    </source>
</evidence>
<sequence length="124" mass="12976">MNIALWIVAGLLAVVYLAAGLAKLAQPYEKLTANPSMGWAREFSPGAVRLIGAAELLGAAGLILPRATGIAVILTPLAALGLAALQVGAMLVHYRRGETKNLPMNMVLLLLALFVAIGRFADWG</sequence>
<keyword evidence="6" id="KW-1185">Reference proteome</keyword>
<keyword evidence="2" id="KW-0812">Transmembrane</keyword>
<evidence type="ECO:0000313" key="5">
    <source>
        <dbReference type="EMBL" id="SNY80976.1"/>
    </source>
</evidence>
<keyword evidence="4" id="KW-0472">Membrane</keyword>
<dbReference type="STRING" id="1379680.GCA_001612615_02683"/>
<keyword evidence="3" id="KW-1133">Transmembrane helix</keyword>
<reference evidence="5 6" key="1">
    <citation type="submission" date="2017-09" db="EMBL/GenBank/DDBJ databases">
        <authorList>
            <person name="Ehlers B."/>
            <person name="Leendertz F.H."/>
        </authorList>
    </citation>
    <scope>NUCLEOTIDE SEQUENCE [LARGE SCALE GENOMIC DNA]</scope>
    <source>
        <strain evidence="5 6">DSM 45537</strain>
    </source>
</reference>
<proteinExistence type="predicted"/>
<accession>A0A285LBJ6</accession>
<dbReference type="Pfam" id="PF13564">
    <property type="entry name" value="DoxX_2"/>
    <property type="match status" value="1"/>
</dbReference>
<evidence type="ECO:0000256" key="1">
    <source>
        <dbReference type="ARBA" id="ARBA00004141"/>
    </source>
</evidence>
<comment type="subcellular location">
    <subcellularLocation>
        <location evidence="1">Membrane</location>
        <topology evidence="1">Multi-pass membrane protein</topology>
    </subcellularLocation>
</comment>
<evidence type="ECO:0000256" key="4">
    <source>
        <dbReference type="ARBA" id="ARBA00023136"/>
    </source>
</evidence>
<dbReference type="AlphaFoldDB" id="A0A285LBJ6"/>
<dbReference type="GO" id="GO:0016020">
    <property type="term" value="C:membrane"/>
    <property type="evidence" value="ECO:0007669"/>
    <property type="project" value="UniProtKB-SubCell"/>
</dbReference>
<evidence type="ECO:0000256" key="3">
    <source>
        <dbReference type="ARBA" id="ARBA00022989"/>
    </source>
</evidence>
<dbReference type="RefSeq" id="WP_097245068.1">
    <property type="nucleotide sequence ID" value="NZ_OBEG01000002.1"/>
</dbReference>
<gene>
    <name evidence="5" type="ORF">SAMN04244553_2552</name>
</gene>
<dbReference type="Proteomes" id="UP000219565">
    <property type="component" value="Unassembled WGS sequence"/>
</dbReference>
<dbReference type="EMBL" id="OBEG01000002">
    <property type="protein sequence ID" value="SNY80976.1"/>
    <property type="molecule type" value="Genomic_DNA"/>
</dbReference>